<protein>
    <submittedName>
        <fullName evidence="1">Uncharacterized protein</fullName>
    </submittedName>
</protein>
<sequence>MPSEESIKKIKEEVKSDIARSLIDTLSAAFIAEKLDLDIGIVHDLKKDYEQNGNINKAKQDIREEVARSLVDSLAVPFIATKIGVDIEKVMKYRQDYEQGLKK</sequence>
<accession>A0ABU5CPI7</accession>
<organism evidence="1 2">
    <name type="scientific">Paracerasibacillus soli</name>
    <dbReference type="NCBI Taxonomy" id="480284"/>
    <lineage>
        <taxon>Bacteria</taxon>
        <taxon>Bacillati</taxon>
        <taxon>Bacillota</taxon>
        <taxon>Bacilli</taxon>
        <taxon>Bacillales</taxon>
        <taxon>Bacillaceae</taxon>
        <taxon>Paracerasibacillus</taxon>
    </lineage>
</organism>
<keyword evidence="2" id="KW-1185">Reference proteome</keyword>
<dbReference type="EMBL" id="JAWDIQ010000001">
    <property type="protein sequence ID" value="MDY0407378.1"/>
    <property type="molecule type" value="Genomic_DNA"/>
</dbReference>
<gene>
    <name evidence="1" type="ORF">RWD45_00405</name>
</gene>
<proteinExistence type="predicted"/>
<comment type="caution">
    <text evidence="1">The sequence shown here is derived from an EMBL/GenBank/DDBJ whole genome shotgun (WGS) entry which is preliminary data.</text>
</comment>
<evidence type="ECO:0000313" key="1">
    <source>
        <dbReference type="EMBL" id="MDY0407378.1"/>
    </source>
</evidence>
<dbReference type="Proteomes" id="UP001275315">
    <property type="component" value="Unassembled WGS sequence"/>
</dbReference>
<dbReference type="RefSeq" id="WP_320378210.1">
    <property type="nucleotide sequence ID" value="NZ_JAWDIQ010000001.1"/>
</dbReference>
<evidence type="ECO:0000313" key="2">
    <source>
        <dbReference type="Proteomes" id="UP001275315"/>
    </source>
</evidence>
<reference evidence="1 2" key="1">
    <citation type="submission" date="2023-10" db="EMBL/GenBank/DDBJ databases">
        <title>Virgibacillus soli CC-YMP-6 genome.</title>
        <authorList>
            <person name="Miliotis G."/>
            <person name="Sengupta P."/>
            <person name="Hameed A."/>
            <person name="Chuvochina M."/>
            <person name="Mcdonagh F."/>
            <person name="Simpson A.C."/>
            <person name="Singh N.K."/>
            <person name="Rekha P.D."/>
            <person name="Raman K."/>
            <person name="Hugenholtz P."/>
            <person name="Venkateswaran K."/>
        </authorList>
    </citation>
    <scope>NUCLEOTIDE SEQUENCE [LARGE SCALE GENOMIC DNA]</scope>
    <source>
        <strain evidence="1 2">CC-YMP-6</strain>
    </source>
</reference>
<name>A0ABU5CPI7_9BACI</name>